<dbReference type="InterPro" id="IPR012336">
    <property type="entry name" value="Thioredoxin-like_fold"/>
</dbReference>
<feature type="non-terminal residue" evidence="3">
    <location>
        <position position="515"/>
    </location>
</feature>
<keyword evidence="4" id="KW-1185">Reference proteome</keyword>
<dbReference type="GO" id="GO:0007600">
    <property type="term" value="P:sensory perception"/>
    <property type="evidence" value="ECO:0007669"/>
    <property type="project" value="InterPro"/>
</dbReference>
<dbReference type="Gene3D" id="3.40.30.10">
    <property type="entry name" value="Glutaredoxin"/>
    <property type="match status" value="1"/>
</dbReference>
<gene>
    <name evidence="3" type="ORF">QYM36_001594</name>
</gene>
<name>A0AA88IEI0_ARTSF</name>
<sequence>DGEGSSAAQELDAQEHAEKSSVQSSASLELDPITLAVLQKGVSTLEAPGIIDAIRLGNSNSVELCFTDTTSLDHALKDGIRIEISGSSDGPSIESPVDVIQDAKVKTKILPTRPHRNKKSGEAIRPIRPNAPASPSLPVLSSTTAAFLASYDDRMHTPEEPEMTHFLLKCSSGKKEPDFDTPPAPSLSNATLRLLGKNTKKALISFTPVSERITTIRLKGSVSNLTIIQVYAPDSARSDEECEQFYFQLQSVTDQTPKKDMLIVMGDFNAITGNDQIDRRGVMGPHGHGRLNGRGERLISFCRENDLYITNTAFKHRHRRKVTWRSPDGVTENMIDYVLISKRWKSSIMDTLLKICQKMNVLAGKMLMQKSGNLVSAEQALANKQVIGYYFSAHWCPPCKQFTPVLADFYQELKDNDAPFEIIFVSSDRSEQEMKSYMQELHGDWYAIPLGDPVASTLKKTFSVTGIPAFIIVKRDGTVITTNGRADVQMKGPACFTTWASCRFRRTFESCLVKV</sequence>
<dbReference type="InterPro" id="IPR013766">
    <property type="entry name" value="Thioredoxin_domain"/>
</dbReference>
<proteinExistence type="predicted"/>
<dbReference type="CDD" id="cd09076">
    <property type="entry name" value="L1-EN"/>
    <property type="match status" value="1"/>
</dbReference>
<feature type="domain" description="Thioredoxin" evidence="2">
    <location>
        <begin position="346"/>
        <end position="513"/>
    </location>
</feature>
<dbReference type="SUPFAM" id="SSF52833">
    <property type="entry name" value="Thioredoxin-like"/>
    <property type="match status" value="1"/>
</dbReference>
<evidence type="ECO:0000256" key="1">
    <source>
        <dbReference type="SAM" id="MobiDB-lite"/>
    </source>
</evidence>
<dbReference type="Pfam" id="PF13905">
    <property type="entry name" value="Thioredoxin_8"/>
    <property type="match status" value="1"/>
</dbReference>
<dbReference type="EMBL" id="JAVRJZ010000003">
    <property type="protein sequence ID" value="KAK2725196.1"/>
    <property type="molecule type" value="Genomic_DNA"/>
</dbReference>
<feature type="region of interest" description="Disordered" evidence="1">
    <location>
        <begin position="1"/>
        <end position="25"/>
    </location>
</feature>
<dbReference type="Pfam" id="PF14529">
    <property type="entry name" value="Exo_endo_phos_2"/>
    <property type="match status" value="1"/>
</dbReference>
<evidence type="ECO:0000313" key="3">
    <source>
        <dbReference type="EMBL" id="KAK2725196.1"/>
    </source>
</evidence>
<dbReference type="PROSITE" id="PS51352">
    <property type="entry name" value="THIOREDOXIN_2"/>
    <property type="match status" value="1"/>
</dbReference>
<dbReference type="InterPro" id="IPR036691">
    <property type="entry name" value="Endo/exonu/phosph_ase_sf"/>
</dbReference>
<evidence type="ECO:0000313" key="4">
    <source>
        <dbReference type="Proteomes" id="UP001187531"/>
    </source>
</evidence>
<dbReference type="InterPro" id="IPR036249">
    <property type="entry name" value="Thioredoxin-like_sf"/>
</dbReference>
<protein>
    <recommendedName>
        <fullName evidence="2">Thioredoxin domain-containing protein</fullName>
    </recommendedName>
</protein>
<dbReference type="SUPFAM" id="SSF56219">
    <property type="entry name" value="DNase I-like"/>
    <property type="match status" value="1"/>
</dbReference>
<dbReference type="CDD" id="cd02964">
    <property type="entry name" value="TryX_like_family"/>
    <property type="match status" value="1"/>
</dbReference>
<dbReference type="AlphaFoldDB" id="A0AA88IEI0"/>
<accession>A0AA88IEI0</accession>
<dbReference type="PANTHER" id="PTHR46762">
    <property type="entry name" value="NUCLEOREDOXIN-LIKE PROTEIN 2"/>
    <property type="match status" value="1"/>
</dbReference>
<dbReference type="InterPro" id="IPR005135">
    <property type="entry name" value="Endo/exonuclease/phosphatase"/>
</dbReference>
<comment type="caution">
    <text evidence="3">The sequence shown here is derived from an EMBL/GenBank/DDBJ whole genome shotgun (WGS) entry which is preliminary data.</text>
</comment>
<dbReference type="GO" id="GO:0003824">
    <property type="term" value="F:catalytic activity"/>
    <property type="evidence" value="ECO:0007669"/>
    <property type="project" value="InterPro"/>
</dbReference>
<dbReference type="PANTHER" id="PTHR46762:SF1">
    <property type="entry name" value="NUCLEOREDOXIN-LIKE PROTEIN 2"/>
    <property type="match status" value="1"/>
</dbReference>
<dbReference type="InterPro" id="IPR029519">
    <property type="entry name" value="RdCVF2"/>
</dbReference>
<dbReference type="GO" id="GO:0045494">
    <property type="term" value="P:photoreceptor cell maintenance"/>
    <property type="evidence" value="ECO:0007669"/>
    <property type="project" value="InterPro"/>
</dbReference>
<dbReference type="Proteomes" id="UP001187531">
    <property type="component" value="Unassembled WGS sequence"/>
</dbReference>
<evidence type="ECO:0000259" key="2">
    <source>
        <dbReference type="PROSITE" id="PS51352"/>
    </source>
</evidence>
<feature type="region of interest" description="Disordered" evidence="1">
    <location>
        <begin position="113"/>
        <end position="138"/>
    </location>
</feature>
<dbReference type="Gene3D" id="3.60.10.10">
    <property type="entry name" value="Endonuclease/exonuclease/phosphatase"/>
    <property type="match status" value="1"/>
</dbReference>
<reference evidence="3" key="1">
    <citation type="submission" date="2023-07" db="EMBL/GenBank/DDBJ databases">
        <title>Chromosome-level genome assembly of Artemia franciscana.</title>
        <authorList>
            <person name="Jo E."/>
        </authorList>
    </citation>
    <scope>NUCLEOTIDE SEQUENCE</scope>
    <source>
        <tissue evidence="3">Whole body</tissue>
    </source>
</reference>
<organism evidence="3 4">
    <name type="scientific">Artemia franciscana</name>
    <name type="common">Brine shrimp</name>
    <name type="synonym">Artemia sanfranciscana</name>
    <dbReference type="NCBI Taxonomy" id="6661"/>
    <lineage>
        <taxon>Eukaryota</taxon>
        <taxon>Metazoa</taxon>
        <taxon>Ecdysozoa</taxon>
        <taxon>Arthropoda</taxon>
        <taxon>Crustacea</taxon>
        <taxon>Branchiopoda</taxon>
        <taxon>Anostraca</taxon>
        <taxon>Artemiidae</taxon>
        <taxon>Artemia</taxon>
    </lineage>
</organism>